<dbReference type="Pfam" id="PF01242">
    <property type="entry name" value="PTPS"/>
    <property type="match status" value="1"/>
</dbReference>
<evidence type="ECO:0000256" key="6">
    <source>
        <dbReference type="ARBA" id="ARBA00031449"/>
    </source>
</evidence>
<evidence type="ECO:0000313" key="8">
    <source>
        <dbReference type="EMBL" id="MET3527964.1"/>
    </source>
</evidence>
<dbReference type="RefSeq" id="WP_354297981.1">
    <property type="nucleotide sequence ID" value="NZ_JBEPLU010000002.1"/>
</dbReference>
<dbReference type="GO" id="GO:0003874">
    <property type="term" value="F:6-pyruvoyltetrahydropterin synthase activity"/>
    <property type="evidence" value="ECO:0007669"/>
    <property type="project" value="UniProtKB-EC"/>
</dbReference>
<dbReference type="InterPro" id="IPR038418">
    <property type="entry name" value="6-PTP_synth/QueD_sf"/>
</dbReference>
<sequence>MIFTSTKTYGAERGLSCAYRQWAAESQCALLHGYSLGFRFEFAAEQLDRRGWVVDFGRGGFGAIRDWLHEMFDHTLLVAEDDPDREIFKTLADHGLAELRFVSTTSCEGLAALALTKAREIIEARTKGRCWVVSVTCMEHGANSATCHDPQSLHRQMASEALRKALSEENA</sequence>
<keyword evidence="9" id="KW-1185">Reference proteome</keyword>
<evidence type="ECO:0000256" key="5">
    <source>
        <dbReference type="ARBA" id="ARBA00018141"/>
    </source>
</evidence>
<dbReference type="GO" id="GO:0070497">
    <property type="term" value="F:6-carboxytetrahydropterin synthase activity"/>
    <property type="evidence" value="ECO:0007669"/>
    <property type="project" value="UniProtKB-EC"/>
</dbReference>
<keyword evidence="8" id="KW-0456">Lyase</keyword>
<dbReference type="SUPFAM" id="SSF55620">
    <property type="entry name" value="Tetrahydrobiopterin biosynthesis enzymes-like"/>
    <property type="match status" value="1"/>
</dbReference>
<reference evidence="8 9" key="1">
    <citation type="submission" date="2024-06" db="EMBL/GenBank/DDBJ databases">
        <title>Genomic Encyclopedia of Type Strains, Phase IV (KMG-IV): sequencing the most valuable type-strain genomes for metagenomic binning, comparative biology and taxonomic classification.</title>
        <authorList>
            <person name="Goeker M."/>
        </authorList>
    </citation>
    <scope>NUCLEOTIDE SEQUENCE [LARGE SCALE GENOMIC DNA]</scope>
    <source>
        <strain evidence="8 9">DSM 17809</strain>
    </source>
</reference>
<evidence type="ECO:0000256" key="7">
    <source>
        <dbReference type="ARBA" id="ARBA00048807"/>
    </source>
</evidence>
<comment type="function">
    <text evidence="1">Catalyzes the conversion of 7,8-dihydroneopterin triphosphate (H2NTP) to 6-carboxy-5,6,7,8-tetrahydropterin (CPH4) and acetaldehyde.</text>
</comment>
<gene>
    <name evidence="8" type="ORF">ABID41_003082</name>
</gene>
<organism evidence="8 9">
    <name type="scientific">Phenylobacterium koreense</name>
    <dbReference type="NCBI Taxonomy" id="266125"/>
    <lineage>
        <taxon>Bacteria</taxon>
        <taxon>Pseudomonadati</taxon>
        <taxon>Pseudomonadota</taxon>
        <taxon>Alphaproteobacteria</taxon>
        <taxon>Caulobacterales</taxon>
        <taxon>Caulobacteraceae</taxon>
        <taxon>Phenylobacterium</taxon>
    </lineage>
</organism>
<comment type="pathway">
    <text evidence="2">Purine metabolism; 7-cyano-7-deazaguanine biosynthesis.</text>
</comment>
<evidence type="ECO:0000256" key="1">
    <source>
        <dbReference type="ARBA" id="ARBA00002285"/>
    </source>
</evidence>
<comment type="catalytic activity">
    <reaction evidence="7">
        <text>7,8-dihydroneopterin 3'-triphosphate + H2O = 6-carboxy-5,6,7,8-tetrahydropterin + triphosphate + acetaldehyde + 2 H(+)</text>
        <dbReference type="Rhea" id="RHEA:27966"/>
        <dbReference type="ChEBI" id="CHEBI:15343"/>
        <dbReference type="ChEBI" id="CHEBI:15377"/>
        <dbReference type="ChEBI" id="CHEBI:15378"/>
        <dbReference type="ChEBI" id="CHEBI:18036"/>
        <dbReference type="ChEBI" id="CHEBI:58462"/>
        <dbReference type="ChEBI" id="CHEBI:61032"/>
        <dbReference type="EC" id="4.1.2.50"/>
    </reaction>
</comment>
<evidence type="ECO:0000256" key="4">
    <source>
        <dbReference type="ARBA" id="ARBA00012982"/>
    </source>
</evidence>
<evidence type="ECO:0000256" key="3">
    <source>
        <dbReference type="ARBA" id="ARBA00008900"/>
    </source>
</evidence>
<evidence type="ECO:0000256" key="2">
    <source>
        <dbReference type="ARBA" id="ARBA00005061"/>
    </source>
</evidence>
<protein>
    <recommendedName>
        <fullName evidence="5">6-carboxy-5,6,7,8-tetrahydropterin synthase</fullName>
        <ecNumber evidence="4">4.1.2.50</ecNumber>
    </recommendedName>
    <alternativeName>
        <fullName evidence="6">Queuosine biosynthesis protein QueD</fullName>
    </alternativeName>
</protein>
<dbReference type="Gene3D" id="3.30.479.10">
    <property type="entry name" value="6-pyruvoyl tetrahydropterin synthase/QueD"/>
    <property type="match status" value="1"/>
</dbReference>
<dbReference type="EC" id="4.1.2.50" evidence="4"/>
<accession>A0ABV2ELM8</accession>
<comment type="caution">
    <text evidence="8">The sequence shown here is derived from an EMBL/GenBank/DDBJ whole genome shotgun (WGS) entry which is preliminary data.</text>
</comment>
<proteinExistence type="inferred from homology"/>
<dbReference type="Proteomes" id="UP001549110">
    <property type="component" value="Unassembled WGS sequence"/>
</dbReference>
<dbReference type="EMBL" id="JBEPLU010000002">
    <property type="protein sequence ID" value="MET3527964.1"/>
    <property type="molecule type" value="Genomic_DNA"/>
</dbReference>
<dbReference type="InterPro" id="IPR007115">
    <property type="entry name" value="6-PTP_synth/QueD"/>
</dbReference>
<evidence type="ECO:0000313" key="9">
    <source>
        <dbReference type="Proteomes" id="UP001549110"/>
    </source>
</evidence>
<name>A0ABV2ELM8_9CAUL</name>
<comment type="similarity">
    <text evidence="3">Belongs to the PTPS family. QueD subfamily.</text>
</comment>